<keyword evidence="3" id="KW-0479">Metal-binding</keyword>
<dbReference type="RefSeq" id="WP_156004940.1">
    <property type="nucleotide sequence ID" value="NZ_CP045483.1"/>
</dbReference>
<gene>
    <name evidence="3 6" type="primary">coaBC</name>
    <name evidence="6" type="ORF">D1868_01020</name>
</gene>
<comment type="cofactor">
    <cofactor evidence="3">
        <name>FMN</name>
        <dbReference type="ChEBI" id="CHEBI:58210"/>
    </cofactor>
    <text evidence="3">Binds 1 FMN per subunit.</text>
</comment>
<keyword evidence="3" id="KW-0288">FMN</keyword>
<comment type="cofactor">
    <cofactor evidence="3">
        <name>Mg(2+)</name>
        <dbReference type="ChEBI" id="CHEBI:18420"/>
    </cofactor>
</comment>
<keyword evidence="3" id="KW-0285">Flavoprotein</keyword>
<dbReference type="NCBIfam" id="TIGR00521">
    <property type="entry name" value="coaBC_dfp"/>
    <property type="match status" value="1"/>
</dbReference>
<keyword evidence="7" id="KW-1185">Reference proteome</keyword>
<comment type="catalytic activity">
    <reaction evidence="3">
        <text>(R)-4'-phosphopantothenate + L-cysteine + CTP = N-[(R)-4-phosphopantothenoyl]-L-cysteine + CMP + diphosphate + H(+)</text>
        <dbReference type="Rhea" id="RHEA:19397"/>
        <dbReference type="ChEBI" id="CHEBI:10986"/>
        <dbReference type="ChEBI" id="CHEBI:15378"/>
        <dbReference type="ChEBI" id="CHEBI:33019"/>
        <dbReference type="ChEBI" id="CHEBI:35235"/>
        <dbReference type="ChEBI" id="CHEBI:37563"/>
        <dbReference type="ChEBI" id="CHEBI:59458"/>
        <dbReference type="ChEBI" id="CHEBI:60377"/>
        <dbReference type="EC" id="6.3.2.5"/>
    </reaction>
</comment>
<evidence type="ECO:0000256" key="1">
    <source>
        <dbReference type="ARBA" id="ARBA00022793"/>
    </source>
</evidence>
<comment type="similarity">
    <text evidence="3">In the N-terminal section; belongs to the HFCD (homo-oligomeric flavin containing Cys decarboxylase) superfamily.</text>
</comment>
<feature type="binding site" evidence="3">
    <location>
        <position position="345"/>
    </location>
    <ligand>
        <name>CTP</name>
        <dbReference type="ChEBI" id="CHEBI:37563"/>
    </ligand>
</feature>
<comment type="catalytic activity">
    <reaction evidence="3">
        <text>N-[(R)-4-phosphopantothenoyl]-L-cysteine + H(+) = (R)-4'-phosphopantetheine + CO2</text>
        <dbReference type="Rhea" id="RHEA:16793"/>
        <dbReference type="ChEBI" id="CHEBI:15378"/>
        <dbReference type="ChEBI" id="CHEBI:16526"/>
        <dbReference type="ChEBI" id="CHEBI:59458"/>
        <dbReference type="ChEBI" id="CHEBI:61723"/>
        <dbReference type="EC" id="4.1.1.36"/>
    </reaction>
</comment>
<dbReference type="AlphaFoldDB" id="A0A650CMI9"/>
<comment type="pathway">
    <text evidence="3">Cofactor biosynthesis; coenzyme A biosynthesis.</text>
</comment>
<dbReference type="Gene3D" id="3.40.50.1950">
    <property type="entry name" value="Flavin prenyltransferase-like"/>
    <property type="match status" value="1"/>
</dbReference>
<reference evidence="6 7" key="1">
    <citation type="submission" date="2019-10" db="EMBL/GenBank/DDBJ databases">
        <title>Genome Sequences from Six Type Strain Members of the Archaeal Family Sulfolobaceae: Acidianus ambivalens, Acidianus infernus, Metallosphaera prunae, Stygiolobus azoricus, Sulfolobus metallicus, and Sulfurisphaera ohwakuensis.</title>
        <authorList>
            <person name="Counts J.A."/>
            <person name="Kelly R.M."/>
        </authorList>
    </citation>
    <scope>NUCLEOTIDE SEQUENCE [LARGE SCALE GENOMIC DNA]</scope>
    <source>
        <strain evidence="6 7">FC6</strain>
    </source>
</reference>
<keyword evidence="1 3" id="KW-0210">Decarboxylase</keyword>
<dbReference type="UniPathway" id="UPA00241"/>
<protein>
    <recommendedName>
        <fullName evidence="3">Coenzyme A biosynthesis bifunctional protein CoaBC</fullName>
    </recommendedName>
    <alternativeName>
        <fullName evidence="3">DNA/pantothenate metabolism flavoprotein</fullName>
    </alternativeName>
    <alternativeName>
        <fullName evidence="3">Phosphopantothenoylcysteine synthetase/decarboxylase</fullName>
        <shortName evidence="3">PPCS-PPCDC</shortName>
    </alternativeName>
    <domain>
        <recommendedName>
            <fullName evidence="3">Phosphopantothenoylcysteine decarboxylase</fullName>
            <shortName evidence="3">PPC decarboxylase</shortName>
            <shortName evidence="3">PPC-DC</shortName>
            <ecNumber evidence="3">4.1.1.36</ecNumber>
        </recommendedName>
        <alternativeName>
            <fullName evidence="3">CoaC</fullName>
        </alternativeName>
    </domain>
    <domain>
        <recommendedName>
            <fullName evidence="3">Phosphopantothenate--cysteine ligase</fullName>
            <ecNumber evidence="3">6.3.2.5</ecNumber>
        </recommendedName>
        <alternativeName>
            <fullName evidence="3">CoaB</fullName>
        </alternativeName>
        <alternativeName>
            <fullName evidence="3">Phosphopantothenoylcysteine synthetase</fullName>
            <shortName evidence="3">PPC synthetase</shortName>
            <shortName evidence="3">PPC-S</shortName>
        </alternativeName>
    </domain>
</protein>
<proteinExistence type="inferred from homology"/>
<comment type="caution">
    <text evidence="3">Lacks conserved residue(s) required for the propagation of feature annotation.</text>
</comment>
<feature type="binding site" evidence="3">
    <location>
        <position position="285"/>
    </location>
    <ligand>
        <name>CTP</name>
        <dbReference type="ChEBI" id="CHEBI:37563"/>
    </ligand>
</feature>
<dbReference type="InterPro" id="IPR003382">
    <property type="entry name" value="Flavoprotein"/>
</dbReference>
<dbReference type="InterPro" id="IPR035929">
    <property type="entry name" value="CoaB-like_sf"/>
</dbReference>
<feature type="region of interest" description="Phosphopantothenoylcysteine decarboxylase" evidence="3">
    <location>
        <begin position="1"/>
        <end position="195"/>
    </location>
</feature>
<dbReference type="Gene3D" id="3.40.50.10300">
    <property type="entry name" value="CoaB-like"/>
    <property type="match status" value="1"/>
</dbReference>
<feature type="binding site" evidence="3">
    <location>
        <position position="295"/>
    </location>
    <ligand>
        <name>CTP</name>
        <dbReference type="ChEBI" id="CHEBI:37563"/>
    </ligand>
</feature>
<dbReference type="GO" id="GO:0015937">
    <property type="term" value="P:coenzyme A biosynthetic process"/>
    <property type="evidence" value="ECO:0007669"/>
    <property type="project" value="UniProtKB-UniRule"/>
</dbReference>
<evidence type="ECO:0000256" key="3">
    <source>
        <dbReference type="HAMAP-Rule" id="MF_02225"/>
    </source>
</evidence>
<dbReference type="GO" id="GO:0015941">
    <property type="term" value="P:pantothenate catabolic process"/>
    <property type="evidence" value="ECO:0007669"/>
    <property type="project" value="InterPro"/>
</dbReference>
<dbReference type="EC" id="6.3.2.5" evidence="3"/>
<dbReference type="HAMAP" id="MF_02225">
    <property type="entry name" value="CoaBC"/>
    <property type="match status" value="1"/>
</dbReference>
<feature type="domain" description="DNA/pantothenate metabolism flavoprotein C-terminal" evidence="5">
    <location>
        <begin position="194"/>
        <end position="402"/>
    </location>
</feature>
<dbReference type="PANTHER" id="PTHR14359">
    <property type="entry name" value="HOMO-OLIGOMERIC FLAVIN CONTAINING CYS DECARBOXYLASE FAMILY"/>
    <property type="match status" value="1"/>
</dbReference>
<accession>A0A650CMI9</accession>
<feature type="region of interest" description="Phosphopantothenate--cysteine ligase" evidence="3">
    <location>
        <begin position="196"/>
        <end position="412"/>
    </location>
</feature>
<dbReference type="SUPFAM" id="SSF102645">
    <property type="entry name" value="CoaB-like"/>
    <property type="match status" value="1"/>
</dbReference>
<dbReference type="OrthoDB" id="10536at2157"/>
<feature type="domain" description="Flavoprotein" evidence="4">
    <location>
        <begin position="19"/>
        <end position="163"/>
    </location>
</feature>
<dbReference type="KEGG" id="sazo:D1868_01020"/>
<dbReference type="GO" id="GO:0046872">
    <property type="term" value="F:metal ion binding"/>
    <property type="evidence" value="ECO:0007669"/>
    <property type="project" value="UniProtKB-KW"/>
</dbReference>
<name>A0A650CMI9_9CREN</name>
<dbReference type="GO" id="GO:0010181">
    <property type="term" value="F:FMN binding"/>
    <property type="evidence" value="ECO:0007669"/>
    <property type="project" value="UniProtKB-UniRule"/>
</dbReference>
<keyword evidence="2 3" id="KW-0456">Lyase</keyword>
<dbReference type="Pfam" id="PF04127">
    <property type="entry name" value="DFP"/>
    <property type="match status" value="1"/>
</dbReference>
<dbReference type="Pfam" id="PF02441">
    <property type="entry name" value="Flavoprotein"/>
    <property type="match status" value="1"/>
</dbReference>
<dbReference type="SUPFAM" id="SSF52507">
    <property type="entry name" value="Homo-oligomeric flavin-containing Cys decarboxylases, HFCD"/>
    <property type="match status" value="1"/>
</dbReference>
<dbReference type="InterPro" id="IPR007085">
    <property type="entry name" value="DNA/pantothenate-metab_flavo_C"/>
</dbReference>
<dbReference type="EMBL" id="CP045483">
    <property type="protein sequence ID" value="QGR18717.1"/>
    <property type="molecule type" value="Genomic_DNA"/>
</dbReference>
<dbReference type="Proteomes" id="UP000423396">
    <property type="component" value="Chromosome"/>
</dbReference>
<dbReference type="GO" id="GO:0071513">
    <property type="term" value="C:phosphopantothenoylcysteine decarboxylase complex"/>
    <property type="evidence" value="ECO:0007669"/>
    <property type="project" value="TreeGrafter"/>
</dbReference>
<dbReference type="InterPro" id="IPR005252">
    <property type="entry name" value="CoaBC"/>
</dbReference>
<keyword evidence="3 6" id="KW-0436">Ligase</keyword>
<evidence type="ECO:0000313" key="7">
    <source>
        <dbReference type="Proteomes" id="UP000423396"/>
    </source>
</evidence>
<evidence type="ECO:0000256" key="2">
    <source>
        <dbReference type="ARBA" id="ARBA00023239"/>
    </source>
</evidence>
<dbReference type="PANTHER" id="PTHR14359:SF6">
    <property type="entry name" value="PHOSPHOPANTOTHENOYLCYSTEINE DECARBOXYLASE"/>
    <property type="match status" value="1"/>
</dbReference>
<dbReference type="GO" id="GO:0004632">
    <property type="term" value="F:phosphopantothenate--cysteine ligase activity"/>
    <property type="evidence" value="ECO:0007669"/>
    <property type="project" value="UniProtKB-UniRule"/>
</dbReference>
<dbReference type="EC" id="4.1.1.36" evidence="3"/>
<feature type="binding site" evidence="3">
    <location>
        <position position="327"/>
    </location>
    <ligand>
        <name>CTP</name>
        <dbReference type="ChEBI" id="CHEBI:37563"/>
    </ligand>
</feature>
<keyword evidence="3" id="KW-0460">Magnesium</keyword>
<comment type="similarity">
    <text evidence="3">In the C-terminal section; belongs to the PPC synthetase family.</text>
</comment>
<sequence>MVHPSKKIIGEISEELKGKKLLLGVTGSVSIYKSLDLARSLMRRGAEVKVIMSEDASKLISPTMFHWATGNDVITQIGGELEHVELAEDFDAFIIAPATANTISKIANGIVDTSVTLTALNFIGMKKKVVIVPAMHLPMYHSPQLRDNLEKLKSFGVEVIEPMIIKDLAHYPEVEYLTQYIVTYMLRGKDLTSFRIVVTAGPTREFFDPVRFISNPSSGTMGVDIANEAYFRGADVVLVHGPLSTHHKPYVRTIPVTTTSEMAEEVEKLVKEGYDIVILAGAPADFRPVSTAESKIDSHTVVPEIKLEKTPKISSTIRKYDVFLVGFAAETAKDDEELIEKAKLKKERHKFDMIVANNASRKDIAFSSEFNEVIIISNDKIEKLGKDYKSVIARILLDKIKEEYMKRKGRNN</sequence>
<evidence type="ECO:0000313" key="6">
    <source>
        <dbReference type="EMBL" id="QGR18717.1"/>
    </source>
</evidence>
<evidence type="ECO:0000259" key="4">
    <source>
        <dbReference type="Pfam" id="PF02441"/>
    </source>
</evidence>
<dbReference type="GO" id="GO:0004633">
    <property type="term" value="F:phosphopantothenoylcysteine decarboxylase activity"/>
    <property type="evidence" value="ECO:0007669"/>
    <property type="project" value="UniProtKB-UniRule"/>
</dbReference>
<comment type="function">
    <text evidence="3">Catalyzes two sequential steps in the biosynthesis of coenzyme A. In the first step cysteine is conjugated to 4'-phosphopantothenate to form 4-phosphopantothenoylcysteine. In the second step the latter compound is decarboxylated to form 4'-phosphopantotheine.</text>
</comment>
<dbReference type="GeneID" id="42797616"/>
<organism evidence="6 7">
    <name type="scientific">Stygiolobus azoricus</name>
    <dbReference type="NCBI Taxonomy" id="41675"/>
    <lineage>
        <taxon>Archaea</taxon>
        <taxon>Thermoproteota</taxon>
        <taxon>Thermoprotei</taxon>
        <taxon>Sulfolobales</taxon>
        <taxon>Sulfolobaceae</taxon>
        <taxon>Stygiolobus</taxon>
    </lineage>
</organism>
<evidence type="ECO:0000259" key="5">
    <source>
        <dbReference type="Pfam" id="PF04127"/>
    </source>
</evidence>
<dbReference type="InterPro" id="IPR036551">
    <property type="entry name" value="Flavin_trans-like"/>
</dbReference>
<keyword evidence="3" id="KW-0511">Multifunctional enzyme</keyword>